<sequence>MISERTLRKWRKDALKDMIGPKDLSPYLNTIDEIRERSRRILSLTQELLDQHLTKKP</sequence>
<organism evidence="1">
    <name type="scientific">viral metagenome</name>
    <dbReference type="NCBI Taxonomy" id="1070528"/>
    <lineage>
        <taxon>unclassified sequences</taxon>
        <taxon>metagenomes</taxon>
        <taxon>organismal metagenomes</taxon>
    </lineage>
</organism>
<reference evidence="1" key="1">
    <citation type="submission" date="2020-03" db="EMBL/GenBank/DDBJ databases">
        <title>The deep terrestrial virosphere.</title>
        <authorList>
            <person name="Holmfeldt K."/>
            <person name="Nilsson E."/>
            <person name="Simone D."/>
            <person name="Lopez-Fernandez M."/>
            <person name="Wu X."/>
            <person name="de Brujin I."/>
            <person name="Lundin D."/>
            <person name="Andersson A."/>
            <person name="Bertilsson S."/>
            <person name="Dopson M."/>
        </authorList>
    </citation>
    <scope>NUCLEOTIDE SEQUENCE</scope>
    <source>
        <strain evidence="1">MM415A00984</strain>
        <strain evidence="2">MM415B03861</strain>
    </source>
</reference>
<dbReference type="EMBL" id="MT142354">
    <property type="protein sequence ID" value="QJA78801.1"/>
    <property type="molecule type" value="Genomic_DNA"/>
</dbReference>
<gene>
    <name evidence="1" type="ORF">MM415A00984_0016</name>
    <name evidence="2" type="ORF">MM415B03861_0004</name>
</gene>
<evidence type="ECO:0000313" key="2">
    <source>
        <dbReference type="EMBL" id="QJA94416.1"/>
    </source>
</evidence>
<proteinExistence type="predicted"/>
<evidence type="ECO:0000313" key="1">
    <source>
        <dbReference type="EMBL" id="QJA78801.1"/>
    </source>
</evidence>
<protein>
    <submittedName>
        <fullName evidence="1">Uncharacterized protein</fullName>
    </submittedName>
</protein>
<accession>A0A6M3KAW8</accession>
<name>A0A6M3KAW8_9ZZZZ</name>
<dbReference type="AlphaFoldDB" id="A0A6M3KAW8"/>
<dbReference type="EMBL" id="MT143230">
    <property type="protein sequence ID" value="QJA94416.1"/>
    <property type="molecule type" value="Genomic_DNA"/>
</dbReference>